<evidence type="ECO:0000256" key="7">
    <source>
        <dbReference type="SAM" id="MobiDB-lite"/>
    </source>
</evidence>
<sequence length="667" mass="70444">MLLSTLLTFTPLVTNALFFEPPSAKRHAPIRRALSTRAPANGGANWVKLGCYIDTVTPRVLSGATTVSDNGMTNAYCHEFCDAHGFSIAGTEWSKECFCGVAIDGNLLTADTDCDMTCTGTPEVCGGSARLTVWQNQGTVTDPNTQTIGSWTGQGCYTDSVQNRALPNRKFIDGMTVEKCTAACFAEDFKYAGLEYGNECYCSNDIITSAGVGVPATDGCDMSCEGNAAQTCGGGDRLNIYTQASNAVQIPSTGDWTLKGCYTDEVNARAISVRQYVDGAMTVEKCTAKCLSLGYSLSGLEYANECYCSSAIGSSGSPVTDGCTMPCEGAASTEICGGSDRLTVYEYTGSTLGSAPTVLDSYSDWNSQGCYVDAVDARVLTTMATAVTPMTVGNCVDACSAAGYTVAGVEYSSECYCGNALPPVAATDGCVMKCDGDSAQLCGGPVRLNVYQKAVASPAPPAPAPAAPASPDPAPAPAPAPPATPAIQYHIRIMKLDGTQLGYLRQQPTINGPTTITTDVSEAATYVMEGPATNGELFDLRNINPPYADYPYLGAWTETPVYQFVAYVKQTPEGSTPQVGAIHYDSESPDLVGESRVWKKDPATSQLNQFWVKPDGSSWPVYQAYNGPIDIPNWAALVSAFDPAFFATAMTQVNLVNFYLEEVSTDS</sequence>
<dbReference type="PANTHER" id="PTHR24269">
    <property type="entry name" value="KREMEN PROTEIN"/>
    <property type="match status" value="1"/>
</dbReference>
<dbReference type="OrthoDB" id="5985073at2759"/>
<dbReference type="EMBL" id="KN824327">
    <property type="protein sequence ID" value="KIM24140.1"/>
    <property type="molecule type" value="Genomic_DNA"/>
</dbReference>
<accession>A0A0C3AHN5</accession>
<protein>
    <recommendedName>
        <fullName evidence="9">WSC domain-containing protein</fullName>
    </recommendedName>
</protein>
<keyword evidence="5" id="KW-0472">Membrane</keyword>
<dbReference type="Proteomes" id="UP000054097">
    <property type="component" value="Unassembled WGS sequence"/>
</dbReference>
<dbReference type="PROSITE" id="PS51212">
    <property type="entry name" value="WSC"/>
    <property type="match status" value="4"/>
</dbReference>
<evidence type="ECO:0000313" key="10">
    <source>
        <dbReference type="EMBL" id="KIM24140.1"/>
    </source>
</evidence>
<proteinExistence type="predicted"/>
<dbReference type="AlphaFoldDB" id="A0A0C3AHN5"/>
<keyword evidence="4" id="KW-1133">Transmembrane helix</keyword>
<keyword evidence="11" id="KW-1185">Reference proteome</keyword>
<gene>
    <name evidence="10" type="ORF">M408DRAFT_331911</name>
</gene>
<feature type="domain" description="WSC" evidence="9">
    <location>
        <begin position="45"/>
        <end position="137"/>
    </location>
</feature>
<comment type="subcellular location">
    <subcellularLocation>
        <location evidence="1">Membrane</location>
        <topology evidence="1">Single-pass membrane protein</topology>
    </subcellularLocation>
</comment>
<evidence type="ECO:0000256" key="5">
    <source>
        <dbReference type="ARBA" id="ARBA00023136"/>
    </source>
</evidence>
<reference evidence="11" key="2">
    <citation type="submission" date="2015-01" db="EMBL/GenBank/DDBJ databases">
        <title>Evolutionary Origins and Diversification of the Mycorrhizal Mutualists.</title>
        <authorList>
            <consortium name="DOE Joint Genome Institute"/>
            <consortium name="Mycorrhizal Genomics Consortium"/>
            <person name="Kohler A."/>
            <person name="Kuo A."/>
            <person name="Nagy L.G."/>
            <person name="Floudas D."/>
            <person name="Copeland A."/>
            <person name="Barry K.W."/>
            <person name="Cichocki N."/>
            <person name="Veneault-Fourrey C."/>
            <person name="LaButti K."/>
            <person name="Lindquist E.A."/>
            <person name="Lipzen A."/>
            <person name="Lundell T."/>
            <person name="Morin E."/>
            <person name="Murat C."/>
            <person name="Riley R."/>
            <person name="Ohm R."/>
            <person name="Sun H."/>
            <person name="Tunlid A."/>
            <person name="Henrissat B."/>
            <person name="Grigoriev I.V."/>
            <person name="Hibbett D.S."/>
            <person name="Martin F."/>
        </authorList>
    </citation>
    <scope>NUCLEOTIDE SEQUENCE [LARGE SCALE GENOMIC DNA]</scope>
    <source>
        <strain evidence="11">MAFF 305830</strain>
    </source>
</reference>
<feature type="signal peptide" evidence="8">
    <location>
        <begin position="1"/>
        <end position="16"/>
    </location>
</feature>
<dbReference type="Pfam" id="PF01822">
    <property type="entry name" value="WSC"/>
    <property type="match status" value="4"/>
</dbReference>
<dbReference type="STRING" id="933852.A0A0C3AHN5"/>
<dbReference type="InterPro" id="IPR002889">
    <property type="entry name" value="WSC_carb-bd"/>
</dbReference>
<organism evidence="10 11">
    <name type="scientific">Serendipita vermifera MAFF 305830</name>
    <dbReference type="NCBI Taxonomy" id="933852"/>
    <lineage>
        <taxon>Eukaryota</taxon>
        <taxon>Fungi</taxon>
        <taxon>Dikarya</taxon>
        <taxon>Basidiomycota</taxon>
        <taxon>Agaricomycotina</taxon>
        <taxon>Agaricomycetes</taxon>
        <taxon>Sebacinales</taxon>
        <taxon>Serendipitaceae</taxon>
        <taxon>Serendipita</taxon>
    </lineage>
</organism>
<evidence type="ECO:0000256" key="6">
    <source>
        <dbReference type="ARBA" id="ARBA00023180"/>
    </source>
</evidence>
<dbReference type="GO" id="GO:0005886">
    <property type="term" value="C:plasma membrane"/>
    <property type="evidence" value="ECO:0007669"/>
    <property type="project" value="TreeGrafter"/>
</dbReference>
<evidence type="ECO:0000256" key="4">
    <source>
        <dbReference type="ARBA" id="ARBA00022989"/>
    </source>
</evidence>
<evidence type="ECO:0000313" key="11">
    <source>
        <dbReference type="Proteomes" id="UP000054097"/>
    </source>
</evidence>
<dbReference type="SMART" id="SM00321">
    <property type="entry name" value="WSC"/>
    <property type="match status" value="4"/>
</dbReference>
<dbReference type="InterPro" id="IPR051836">
    <property type="entry name" value="Kremen_rcpt"/>
</dbReference>
<feature type="domain" description="WSC" evidence="9">
    <location>
        <begin position="255"/>
        <end position="348"/>
    </location>
</feature>
<feature type="domain" description="WSC" evidence="9">
    <location>
        <begin position="364"/>
        <end position="454"/>
    </location>
</feature>
<evidence type="ECO:0000259" key="9">
    <source>
        <dbReference type="PROSITE" id="PS51212"/>
    </source>
</evidence>
<reference evidence="10 11" key="1">
    <citation type="submission" date="2014-04" db="EMBL/GenBank/DDBJ databases">
        <authorList>
            <consortium name="DOE Joint Genome Institute"/>
            <person name="Kuo A."/>
            <person name="Zuccaro A."/>
            <person name="Kohler A."/>
            <person name="Nagy L.G."/>
            <person name="Floudas D."/>
            <person name="Copeland A."/>
            <person name="Barry K.W."/>
            <person name="Cichocki N."/>
            <person name="Veneault-Fourrey C."/>
            <person name="LaButti K."/>
            <person name="Lindquist E.A."/>
            <person name="Lipzen A."/>
            <person name="Lundell T."/>
            <person name="Morin E."/>
            <person name="Murat C."/>
            <person name="Sun H."/>
            <person name="Tunlid A."/>
            <person name="Henrissat B."/>
            <person name="Grigoriev I.V."/>
            <person name="Hibbett D.S."/>
            <person name="Martin F."/>
            <person name="Nordberg H.P."/>
            <person name="Cantor M.N."/>
            <person name="Hua S.X."/>
        </authorList>
    </citation>
    <scope>NUCLEOTIDE SEQUENCE [LARGE SCALE GENOMIC DNA]</scope>
    <source>
        <strain evidence="10 11">MAFF 305830</strain>
    </source>
</reference>
<feature type="region of interest" description="Disordered" evidence="7">
    <location>
        <begin position="460"/>
        <end position="482"/>
    </location>
</feature>
<keyword evidence="2" id="KW-0812">Transmembrane</keyword>
<evidence type="ECO:0000256" key="2">
    <source>
        <dbReference type="ARBA" id="ARBA00022692"/>
    </source>
</evidence>
<name>A0A0C3AHN5_SERVB</name>
<keyword evidence="3 8" id="KW-0732">Signal</keyword>
<feature type="domain" description="WSC" evidence="9">
    <location>
        <begin position="150"/>
        <end position="244"/>
    </location>
</feature>
<evidence type="ECO:0000256" key="1">
    <source>
        <dbReference type="ARBA" id="ARBA00004167"/>
    </source>
</evidence>
<dbReference type="HOGENOM" id="CLU_026396_0_0_1"/>
<feature type="chain" id="PRO_5002161077" description="WSC domain-containing protein" evidence="8">
    <location>
        <begin position="17"/>
        <end position="667"/>
    </location>
</feature>
<keyword evidence="6" id="KW-0325">Glycoprotein</keyword>
<dbReference type="PANTHER" id="PTHR24269:SF16">
    <property type="entry name" value="PROTEIN SLG1"/>
    <property type="match status" value="1"/>
</dbReference>
<evidence type="ECO:0000256" key="3">
    <source>
        <dbReference type="ARBA" id="ARBA00022729"/>
    </source>
</evidence>
<evidence type="ECO:0000256" key="8">
    <source>
        <dbReference type="SAM" id="SignalP"/>
    </source>
</evidence>